<evidence type="ECO:0000256" key="10">
    <source>
        <dbReference type="SAM" id="MobiDB-lite"/>
    </source>
</evidence>
<feature type="transmembrane region" description="Helical" evidence="11">
    <location>
        <begin position="390"/>
        <end position="413"/>
    </location>
</feature>
<dbReference type="GeneID" id="105437703"/>
<evidence type="ECO:0000256" key="9">
    <source>
        <dbReference type="RuleBase" id="RU000688"/>
    </source>
</evidence>
<dbReference type="InterPro" id="IPR050569">
    <property type="entry name" value="TAAR"/>
</dbReference>
<dbReference type="InterPro" id="IPR017452">
    <property type="entry name" value="GPCR_Rhodpsn_7TM"/>
</dbReference>
<evidence type="ECO:0000313" key="13">
    <source>
        <dbReference type="EnsemblMetazoa" id="XP_011662913"/>
    </source>
</evidence>
<keyword evidence="2" id="KW-1003">Cell membrane</keyword>
<dbReference type="RefSeq" id="XP_011662913.2">
    <property type="nucleotide sequence ID" value="XM_011664611.2"/>
</dbReference>
<dbReference type="OrthoDB" id="10254436at2759"/>
<dbReference type="GO" id="GO:0007186">
    <property type="term" value="P:G protein-coupled receptor signaling pathway"/>
    <property type="evidence" value="ECO:0000318"/>
    <property type="project" value="GO_Central"/>
</dbReference>
<evidence type="ECO:0000256" key="4">
    <source>
        <dbReference type="ARBA" id="ARBA00022989"/>
    </source>
</evidence>
<dbReference type="Proteomes" id="UP000007110">
    <property type="component" value="Unassembled WGS sequence"/>
</dbReference>
<evidence type="ECO:0000256" key="1">
    <source>
        <dbReference type="ARBA" id="ARBA00004651"/>
    </source>
</evidence>
<dbReference type="Pfam" id="PF00001">
    <property type="entry name" value="7tm_1"/>
    <property type="match status" value="1"/>
</dbReference>
<dbReference type="Gene3D" id="1.20.1070.10">
    <property type="entry name" value="Rhodopsin 7-helix transmembrane proteins"/>
    <property type="match status" value="1"/>
</dbReference>
<evidence type="ECO:0000256" key="8">
    <source>
        <dbReference type="ARBA" id="ARBA00023224"/>
    </source>
</evidence>
<feature type="transmembrane region" description="Helical" evidence="11">
    <location>
        <begin position="20"/>
        <end position="48"/>
    </location>
</feature>
<dbReference type="OMA" id="FRHLLRW"/>
<organism evidence="13 14">
    <name type="scientific">Strongylocentrotus purpuratus</name>
    <name type="common">Purple sea urchin</name>
    <dbReference type="NCBI Taxonomy" id="7668"/>
    <lineage>
        <taxon>Eukaryota</taxon>
        <taxon>Metazoa</taxon>
        <taxon>Echinodermata</taxon>
        <taxon>Eleutherozoa</taxon>
        <taxon>Echinozoa</taxon>
        <taxon>Echinoidea</taxon>
        <taxon>Euechinoidea</taxon>
        <taxon>Echinacea</taxon>
        <taxon>Camarodonta</taxon>
        <taxon>Echinidea</taxon>
        <taxon>Strongylocentrotidae</taxon>
        <taxon>Strongylocentrotus</taxon>
    </lineage>
</organism>
<dbReference type="GO" id="GO:0004930">
    <property type="term" value="F:G protein-coupled receptor activity"/>
    <property type="evidence" value="ECO:0000318"/>
    <property type="project" value="GO_Central"/>
</dbReference>
<keyword evidence="8 9" id="KW-0807">Transducer</keyword>
<keyword evidence="7 9" id="KW-0675">Receptor</keyword>
<feature type="region of interest" description="Disordered" evidence="10">
    <location>
        <begin position="250"/>
        <end position="271"/>
    </location>
</feature>
<dbReference type="PANTHER" id="PTHR24249:SF411">
    <property type="entry name" value="G-PROTEIN COUPLED RECEPTORS FAMILY 1 PROFILE DOMAIN-CONTAINING PROTEIN"/>
    <property type="match status" value="1"/>
</dbReference>
<dbReference type="PANTHER" id="PTHR24249">
    <property type="entry name" value="HISTAMINE RECEPTOR-RELATED G-PROTEIN COUPLED RECEPTOR"/>
    <property type="match status" value="1"/>
</dbReference>
<dbReference type="AlphaFoldDB" id="A0A7M7HKX7"/>
<keyword evidence="14" id="KW-1185">Reference proteome</keyword>
<feature type="transmembrane region" description="Helical" evidence="11">
    <location>
        <begin position="365"/>
        <end position="384"/>
    </location>
</feature>
<dbReference type="EnsemblMetazoa" id="XM_011664611">
    <property type="protein sequence ID" value="XP_011662913"/>
    <property type="gene ID" value="LOC105437703"/>
</dbReference>
<dbReference type="PROSITE" id="PS50262">
    <property type="entry name" value="G_PROTEIN_RECEP_F1_2"/>
    <property type="match status" value="1"/>
</dbReference>
<protein>
    <recommendedName>
        <fullName evidence="12">G-protein coupled receptors family 1 profile domain-containing protein</fullName>
    </recommendedName>
</protein>
<evidence type="ECO:0000256" key="11">
    <source>
        <dbReference type="SAM" id="Phobius"/>
    </source>
</evidence>
<dbReference type="CDD" id="cd00637">
    <property type="entry name" value="7tm_classA_rhodopsin-like"/>
    <property type="match status" value="1"/>
</dbReference>
<evidence type="ECO:0000256" key="7">
    <source>
        <dbReference type="ARBA" id="ARBA00023170"/>
    </source>
</evidence>
<feature type="compositionally biased region" description="Low complexity" evidence="10">
    <location>
        <begin position="260"/>
        <end position="269"/>
    </location>
</feature>
<feature type="domain" description="G-protein coupled receptors family 1 profile" evidence="12">
    <location>
        <begin position="39"/>
        <end position="411"/>
    </location>
</feature>
<evidence type="ECO:0000256" key="5">
    <source>
        <dbReference type="ARBA" id="ARBA00023040"/>
    </source>
</evidence>
<reference evidence="13" key="2">
    <citation type="submission" date="2021-01" db="UniProtKB">
        <authorList>
            <consortium name="EnsemblMetazoa"/>
        </authorList>
    </citation>
    <scope>IDENTIFICATION</scope>
</reference>
<accession>A0A7M7HKX7</accession>
<dbReference type="GO" id="GO:0005886">
    <property type="term" value="C:plasma membrane"/>
    <property type="evidence" value="ECO:0000318"/>
    <property type="project" value="GO_Central"/>
</dbReference>
<comment type="similarity">
    <text evidence="9">Belongs to the G-protein coupled receptor 1 family.</text>
</comment>
<feature type="transmembrane region" description="Helical" evidence="11">
    <location>
        <begin position="183"/>
        <end position="203"/>
    </location>
</feature>
<evidence type="ECO:0000256" key="3">
    <source>
        <dbReference type="ARBA" id="ARBA00022692"/>
    </source>
</evidence>
<evidence type="ECO:0000313" key="14">
    <source>
        <dbReference type="Proteomes" id="UP000007110"/>
    </source>
</evidence>
<comment type="subcellular location">
    <subcellularLocation>
        <location evidence="1">Cell membrane</location>
        <topology evidence="1">Multi-pass membrane protein</topology>
    </subcellularLocation>
</comment>
<dbReference type="SMART" id="SM01381">
    <property type="entry name" value="7TM_GPCR_Srsx"/>
    <property type="match status" value="1"/>
</dbReference>
<keyword evidence="6 11" id="KW-0472">Membrane</keyword>
<keyword evidence="3 9" id="KW-0812">Transmembrane</keyword>
<evidence type="ECO:0000256" key="6">
    <source>
        <dbReference type="ARBA" id="ARBA00023136"/>
    </source>
</evidence>
<keyword evidence="4 11" id="KW-1133">Transmembrane helix</keyword>
<feature type="transmembrane region" description="Helical" evidence="11">
    <location>
        <begin position="60"/>
        <end position="83"/>
    </location>
</feature>
<feature type="transmembrane region" description="Helical" evidence="11">
    <location>
        <begin position="89"/>
        <end position="118"/>
    </location>
</feature>
<proteinExistence type="inferred from homology"/>
<name>A0A7M7HKX7_STRPU</name>
<dbReference type="PRINTS" id="PR00237">
    <property type="entry name" value="GPCRRHODOPSN"/>
</dbReference>
<dbReference type="PROSITE" id="PS00237">
    <property type="entry name" value="G_PROTEIN_RECEP_F1_1"/>
    <property type="match status" value="1"/>
</dbReference>
<evidence type="ECO:0000256" key="2">
    <source>
        <dbReference type="ARBA" id="ARBA00022475"/>
    </source>
</evidence>
<reference evidence="14" key="1">
    <citation type="submission" date="2015-02" db="EMBL/GenBank/DDBJ databases">
        <title>Genome sequencing for Strongylocentrotus purpuratus.</title>
        <authorList>
            <person name="Murali S."/>
            <person name="Liu Y."/>
            <person name="Vee V."/>
            <person name="English A."/>
            <person name="Wang M."/>
            <person name="Skinner E."/>
            <person name="Han Y."/>
            <person name="Muzny D.M."/>
            <person name="Worley K.C."/>
            <person name="Gibbs R.A."/>
        </authorList>
    </citation>
    <scope>NUCLEOTIDE SEQUENCE</scope>
</reference>
<dbReference type="InParanoid" id="A0A7M7HKX7"/>
<sequence length="445" mass="49153">MSTDFEMTTELPPNLSTDVTYKLVGVVLCGLIFCVGVGGNTLVLLAISASRRLQSHSNRFLGFLAITDLLTCLLLPIQIAALLDAKSEFFHLACGVAGVMVYVTLGSSAFTLVLIAFNRYICLTQPLTVKKRIFSRCKSTVMASFGVLFPLITTSAFVVTGNAKTGLLSGLFCTIVYGPQLDILAGSFLLICVLVTIIFYLLIAKVVRSHSRRVLPPNQAFQESSTRSDIRTETSPNEACILGQQDRCSRKDYDSNKAGSSDQSSRLSSTTGMALRIQEPGTSNPNKMFVPATTRMPNRSITTSEPISCTPEPVSVSSIQAISTIVQDQEGTTRRPNQGRLAPRPKPYVAPVPLFKLETEVVKNMILIVLAFLIAIVFTLPCVLIPDLPYIYDLCTYVVLSANSSINPIIYGWRHPLLKKTFRHLLRWRLEEIDQPTRWVRRCIY</sequence>
<feature type="transmembrane region" description="Helical" evidence="11">
    <location>
        <begin position="139"/>
        <end position="163"/>
    </location>
</feature>
<dbReference type="SUPFAM" id="SSF81321">
    <property type="entry name" value="Family A G protein-coupled receptor-like"/>
    <property type="match status" value="1"/>
</dbReference>
<evidence type="ECO:0000259" key="12">
    <source>
        <dbReference type="PROSITE" id="PS50262"/>
    </source>
</evidence>
<keyword evidence="5 9" id="KW-0297">G-protein coupled receptor</keyword>
<dbReference type="InterPro" id="IPR000276">
    <property type="entry name" value="GPCR_Rhodpsn"/>
</dbReference>
<dbReference type="KEGG" id="spu:105437703"/>